<proteinExistence type="predicted"/>
<gene>
    <name evidence="1" type="ORF">SRO942_LOCUS51208</name>
</gene>
<dbReference type="Gene3D" id="2.60.40.3710">
    <property type="match status" value="1"/>
</dbReference>
<evidence type="ECO:0000313" key="1">
    <source>
        <dbReference type="EMBL" id="CAF4688784.1"/>
    </source>
</evidence>
<reference evidence="1" key="1">
    <citation type="submission" date="2021-02" db="EMBL/GenBank/DDBJ databases">
        <authorList>
            <person name="Nowell W R."/>
        </authorList>
    </citation>
    <scope>NUCLEOTIDE SEQUENCE</scope>
</reference>
<name>A0A8S3A4H9_9BILA</name>
<comment type="caution">
    <text evidence="1">The sequence shown here is derived from an EMBL/GenBank/DDBJ whole genome shotgun (WGS) entry which is preliminary data.</text>
</comment>
<dbReference type="EMBL" id="CAJOBC010157141">
    <property type="protein sequence ID" value="CAF4688784.1"/>
    <property type="molecule type" value="Genomic_DNA"/>
</dbReference>
<dbReference type="Proteomes" id="UP000681722">
    <property type="component" value="Unassembled WGS sequence"/>
</dbReference>
<organism evidence="1 2">
    <name type="scientific">Didymodactylos carnosus</name>
    <dbReference type="NCBI Taxonomy" id="1234261"/>
    <lineage>
        <taxon>Eukaryota</taxon>
        <taxon>Metazoa</taxon>
        <taxon>Spiralia</taxon>
        <taxon>Gnathifera</taxon>
        <taxon>Rotifera</taxon>
        <taxon>Eurotatoria</taxon>
        <taxon>Bdelloidea</taxon>
        <taxon>Philodinida</taxon>
        <taxon>Philodinidae</taxon>
        <taxon>Didymodactylos</taxon>
    </lineage>
</organism>
<protein>
    <submittedName>
        <fullName evidence="1">Uncharacterized protein</fullName>
    </submittedName>
</protein>
<dbReference type="AlphaFoldDB" id="A0A8S3A4H9"/>
<evidence type="ECO:0000313" key="2">
    <source>
        <dbReference type="Proteomes" id="UP000681722"/>
    </source>
</evidence>
<feature type="non-terminal residue" evidence="1">
    <location>
        <position position="64"/>
    </location>
</feature>
<accession>A0A8S3A4H9</accession>
<dbReference type="OrthoDB" id="10057500at2759"/>
<sequence length="64" mass="7213">MIAVSSLDEVMNVEDLDISLTPKVEGRWRWTGAKTVQFEAKHRLPYSTEYALKVSKEQCVSAIG</sequence>